<organism evidence="3 4">
    <name type="scientific">Panaeolus cyanescens</name>
    <dbReference type="NCBI Taxonomy" id="181874"/>
    <lineage>
        <taxon>Eukaryota</taxon>
        <taxon>Fungi</taxon>
        <taxon>Dikarya</taxon>
        <taxon>Basidiomycota</taxon>
        <taxon>Agaricomycotina</taxon>
        <taxon>Agaricomycetes</taxon>
        <taxon>Agaricomycetidae</taxon>
        <taxon>Agaricales</taxon>
        <taxon>Agaricineae</taxon>
        <taxon>Galeropsidaceae</taxon>
        <taxon>Panaeolus</taxon>
    </lineage>
</organism>
<keyword evidence="1" id="KW-0812">Transmembrane</keyword>
<evidence type="ECO:0000259" key="2">
    <source>
        <dbReference type="Pfam" id="PF20151"/>
    </source>
</evidence>
<keyword evidence="1" id="KW-1133">Transmembrane helix</keyword>
<dbReference type="Proteomes" id="UP000284842">
    <property type="component" value="Unassembled WGS sequence"/>
</dbReference>
<feature type="transmembrane region" description="Helical" evidence="1">
    <location>
        <begin position="120"/>
        <end position="140"/>
    </location>
</feature>
<gene>
    <name evidence="3" type="ORF">CVT24_008029</name>
</gene>
<dbReference type="EMBL" id="NHTK01000814">
    <property type="protein sequence ID" value="PPR05415.1"/>
    <property type="molecule type" value="Genomic_DNA"/>
</dbReference>
<reference evidence="3 4" key="1">
    <citation type="journal article" date="2018" name="Evol. Lett.">
        <title>Horizontal gene cluster transfer increased hallucinogenic mushroom diversity.</title>
        <authorList>
            <person name="Reynolds H.T."/>
            <person name="Vijayakumar V."/>
            <person name="Gluck-Thaler E."/>
            <person name="Korotkin H.B."/>
            <person name="Matheny P.B."/>
            <person name="Slot J.C."/>
        </authorList>
    </citation>
    <scope>NUCLEOTIDE SEQUENCE [LARGE SCALE GENOMIC DNA]</scope>
    <source>
        <strain evidence="3 4">2629</strain>
    </source>
</reference>
<feature type="transmembrane region" description="Helical" evidence="1">
    <location>
        <begin position="244"/>
        <end position="265"/>
    </location>
</feature>
<accession>A0A409YQY4</accession>
<evidence type="ECO:0000313" key="3">
    <source>
        <dbReference type="EMBL" id="PPR05415.1"/>
    </source>
</evidence>
<dbReference type="InterPro" id="IPR045340">
    <property type="entry name" value="DUF6533"/>
</dbReference>
<keyword evidence="4" id="KW-1185">Reference proteome</keyword>
<feature type="transmembrane region" description="Helical" evidence="1">
    <location>
        <begin position="152"/>
        <end position="172"/>
    </location>
</feature>
<dbReference type="OrthoDB" id="3354157at2759"/>
<comment type="caution">
    <text evidence="3">The sequence shown here is derived from an EMBL/GenBank/DDBJ whole genome shotgun (WGS) entry which is preliminary data.</text>
</comment>
<keyword evidence="1" id="KW-0472">Membrane</keyword>
<protein>
    <recommendedName>
        <fullName evidence="2">DUF6533 domain-containing protein</fullName>
    </recommendedName>
</protein>
<dbReference type="InParanoid" id="A0A409YQY4"/>
<sequence length="423" mass="47693">MEGYMYPSVLEDISQMYRTTYMGFASFTILIWDHIDTFETEVEYIWKGKKGLLVYLFLINRYLTPLGFLVNLFGKSTLICEKRDQMSDTSQSLLIAYNTHPRAMIDMNAKLRTYTRCGHFVRFEGSMTVIGINIVALMMLLRIHALYNRNKIVIGVVGILFLVEFSVNAWLLTRGEAVIHNPRSGVTSCTMIFDPSISVLASSSAWLPLLYDTVVVGLTLYRTLPSLKNRNKSYVMKRLLEDGLIYYTAIFAVTLVLTIMIVAAPPGLKNITAQLELLMTVTMMSRITLNMKKSVHKMNKMVLKAELPSMFTQRSHLTVQHNLQVATPGFTQKSSQLDVSAFEEDVLSLQGGNDVFEMPVIKVPQKHRGNAFVQEAGSFGWRGPSERSAERVRGRVVGSAFRNISTITIDETEEHETGPDGVK</sequence>
<feature type="domain" description="DUF6533" evidence="2">
    <location>
        <begin position="21"/>
        <end position="66"/>
    </location>
</feature>
<evidence type="ECO:0000313" key="4">
    <source>
        <dbReference type="Proteomes" id="UP000284842"/>
    </source>
</evidence>
<proteinExistence type="predicted"/>
<name>A0A409YQY4_9AGAR</name>
<feature type="transmembrane region" description="Helical" evidence="1">
    <location>
        <begin position="52"/>
        <end position="73"/>
    </location>
</feature>
<evidence type="ECO:0000256" key="1">
    <source>
        <dbReference type="SAM" id="Phobius"/>
    </source>
</evidence>
<dbReference type="AlphaFoldDB" id="A0A409YQY4"/>
<dbReference type="Pfam" id="PF20151">
    <property type="entry name" value="DUF6533"/>
    <property type="match status" value="1"/>
</dbReference>